<evidence type="ECO:0000259" key="7">
    <source>
        <dbReference type="Pfam" id="PF01965"/>
    </source>
</evidence>
<keyword evidence="5" id="KW-0539">Nucleus</keyword>
<evidence type="ECO:0000256" key="2">
    <source>
        <dbReference type="ARBA" id="ARBA00023015"/>
    </source>
</evidence>
<name>A0A816WR04_9BILA</name>
<dbReference type="InterPro" id="IPR002818">
    <property type="entry name" value="DJ-1/PfpI"/>
</dbReference>
<keyword evidence="4" id="KW-0804">Transcription</keyword>
<dbReference type="EMBL" id="CAJNRF010012088">
    <property type="protein sequence ID" value="CAF2137434.1"/>
    <property type="molecule type" value="Genomic_DNA"/>
</dbReference>
<dbReference type="GO" id="GO:0016581">
    <property type="term" value="C:NuRD complex"/>
    <property type="evidence" value="ECO:0007669"/>
    <property type="project" value="TreeGrafter"/>
</dbReference>
<feature type="compositionally biased region" description="Polar residues" evidence="6">
    <location>
        <begin position="67"/>
        <end position="115"/>
    </location>
</feature>
<evidence type="ECO:0000256" key="6">
    <source>
        <dbReference type="SAM" id="MobiDB-lite"/>
    </source>
</evidence>
<evidence type="ECO:0000256" key="1">
    <source>
        <dbReference type="ARBA" id="ARBA00004123"/>
    </source>
</evidence>
<dbReference type="InterPro" id="IPR040386">
    <property type="entry name" value="P66"/>
</dbReference>
<evidence type="ECO:0000256" key="3">
    <source>
        <dbReference type="ARBA" id="ARBA00023054"/>
    </source>
</evidence>
<dbReference type="PANTHER" id="PTHR13455:SF7">
    <property type="entry name" value="SIMJANG, ISOFORM E"/>
    <property type="match status" value="1"/>
</dbReference>
<keyword evidence="2" id="KW-0805">Transcription regulation</keyword>
<evidence type="ECO:0000313" key="8">
    <source>
        <dbReference type="EMBL" id="CAF2137434.1"/>
    </source>
</evidence>
<dbReference type="AlphaFoldDB" id="A0A816WR04"/>
<feature type="domain" description="DJ-1/PfpI" evidence="7">
    <location>
        <begin position="466"/>
        <end position="642"/>
    </location>
</feature>
<reference evidence="8" key="1">
    <citation type="submission" date="2021-02" db="EMBL/GenBank/DDBJ databases">
        <authorList>
            <person name="Nowell W R."/>
        </authorList>
    </citation>
    <scope>NUCLEOTIDE SEQUENCE</scope>
</reference>
<gene>
    <name evidence="8" type="ORF">WKI299_LOCUS27631</name>
</gene>
<comment type="caution">
    <text evidence="8">The sequence shown here is derived from an EMBL/GenBank/DDBJ whole genome shotgun (WGS) entry which is preliminary data.</text>
</comment>
<sequence>MSNKRPISPESTNDVIIDNNIRLLKRLKLHSLVQELRNEEANLVILKKLRSCQQLVVRINNTSTTNGFHPTATRIPTSKPTITNPSIPNSLSRSSIQQPETSTIRKVTNPMNSPLPTKIPTPVLPAKPSPAPSTTVYSLEERKTQAKKALRTQLERDLLNIPSPKPLLQDILFVPNPTSLEFQPYIGLEDVVQCLYELQTDRQRLPQRFTDRAQLHEPHICDHCGTDFTIRWWRHLNNNQQTNILCDRCKKHVIRRTSKSEHSTLLKNVFVSAMEQEKEIEKTFQTLIKQQQKNAFRSSSSTSKPPVSNNNRPIPSRIPSAISIPSYNHHQQQKQKQKQKPSIPQPQNFATKISQQSISLTNVTRKSNVTTPSQMNLTNHMRSIPLHKTPMPAHQQVQQRHQQQQQFRSAPVLPQQMKTNQLVRAPKTTIRQQQQVIPSRPIYHQATSGTNASSTIHLSIPTNGNKNVLAFVANGSEDTKVVAATDVLRQGGIDVKLCNIENNDKKPVTCVNNMQIVPDLHIDDVQGQQFDAIIVLGGSKGTEQLASCKKADTILVDHHKANKLFAIICPDPISLSTHFYHANQNTRSHDITCYPTVVNLCKNKFKSIKLEPRVVDSQLNNRHLMISHGPATAMEFAIKILSHLTDKKKTEEIHQQLLA</sequence>
<accession>A0A816WR04</accession>
<protein>
    <recommendedName>
        <fullName evidence="7">DJ-1/PfpI domain-containing protein</fullName>
    </recommendedName>
</protein>
<dbReference type="Gene3D" id="6.10.250.1650">
    <property type="match status" value="1"/>
</dbReference>
<feature type="compositionally biased region" description="Pro residues" evidence="6">
    <location>
        <begin position="117"/>
        <end position="131"/>
    </location>
</feature>
<evidence type="ECO:0000313" key="9">
    <source>
        <dbReference type="Proteomes" id="UP000663856"/>
    </source>
</evidence>
<comment type="subcellular location">
    <subcellularLocation>
        <location evidence="1">Nucleus</location>
    </subcellularLocation>
</comment>
<dbReference type="SUPFAM" id="SSF52317">
    <property type="entry name" value="Class I glutamine amidotransferase-like"/>
    <property type="match status" value="1"/>
</dbReference>
<evidence type="ECO:0000256" key="5">
    <source>
        <dbReference type="ARBA" id="ARBA00023242"/>
    </source>
</evidence>
<evidence type="ECO:0000256" key="4">
    <source>
        <dbReference type="ARBA" id="ARBA00023163"/>
    </source>
</evidence>
<feature type="region of interest" description="Disordered" evidence="6">
    <location>
        <begin position="67"/>
        <end position="135"/>
    </location>
</feature>
<keyword evidence="3" id="KW-0175">Coiled coil</keyword>
<dbReference type="GO" id="GO:0000122">
    <property type="term" value="P:negative regulation of transcription by RNA polymerase II"/>
    <property type="evidence" value="ECO:0007669"/>
    <property type="project" value="InterPro"/>
</dbReference>
<dbReference type="Pfam" id="PF01965">
    <property type="entry name" value="DJ-1_PfpI"/>
    <property type="match status" value="1"/>
</dbReference>
<dbReference type="Proteomes" id="UP000663856">
    <property type="component" value="Unassembled WGS sequence"/>
</dbReference>
<organism evidence="8 9">
    <name type="scientific">Rotaria magnacalcarata</name>
    <dbReference type="NCBI Taxonomy" id="392030"/>
    <lineage>
        <taxon>Eukaryota</taxon>
        <taxon>Metazoa</taxon>
        <taxon>Spiralia</taxon>
        <taxon>Gnathifera</taxon>
        <taxon>Rotifera</taxon>
        <taxon>Eurotatoria</taxon>
        <taxon>Bdelloidea</taxon>
        <taxon>Philodinida</taxon>
        <taxon>Philodinidae</taxon>
        <taxon>Rotaria</taxon>
    </lineage>
</organism>
<dbReference type="Gene3D" id="3.40.50.880">
    <property type="match status" value="1"/>
</dbReference>
<dbReference type="PANTHER" id="PTHR13455">
    <property type="entry name" value="TRANSCRIPTIONAL REPRESSOR P66-RELATED"/>
    <property type="match status" value="1"/>
</dbReference>
<feature type="region of interest" description="Disordered" evidence="6">
    <location>
        <begin position="327"/>
        <end position="346"/>
    </location>
</feature>
<proteinExistence type="predicted"/>
<feature type="region of interest" description="Disordered" evidence="6">
    <location>
        <begin position="291"/>
        <end position="322"/>
    </location>
</feature>
<feature type="compositionally biased region" description="Low complexity" evidence="6">
    <location>
        <begin position="298"/>
        <end position="322"/>
    </location>
</feature>
<dbReference type="InterPro" id="IPR029062">
    <property type="entry name" value="Class_I_gatase-like"/>
</dbReference>